<comment type="caution">
    <text evidence="4">The sequence shown here is derived from an EMBL/GenBank/DDBJ whole genome shotgun (WGS) entry which is preliminary data.</text>
</comment>
<dbReference type="PANTHER" id="PTHR30535">
    <property type="entry name" value="VITAMIN B12-BINDING PROTEIN"/>
    <property type="match status" value="1"/>
</dbReference>
<evidence type="ECO:0000256" key="2">
    <source>
        <dbReference type="SAM" id="SignalP"/>
    </source>
</evidence>
<dbReference type="InterPro" id="IPR002491">
    <property type="entry name" value="ABC_transptr_periplasmic_BD"/>
</dbReference>
<organism evidence="4 5">
    <name type="scientific">candidate division NPL-UPA2 bacterium Unc8</name>
    <dbReference type="NCBI Taxonomy" id="1980939"/>
    <lineage>
        <taxon>Bacteria</taxon>
    </lineage>
</organism>
<dbReference type="AlphaFoldDB" id="A0A399FYB1"/>
<dbReference type="SUPFAM" id="SSF53807">
    <property type="entry name" value="Helical backbone' metal receptor"/>
    <property type="match status" value="1"/>
</dbReference>
<dbReference type="PROSITE" id="PS50983">
    <property type="entry name" value="FE_B12_PBP"/>
    <property type="match status" value="1"/>
</dbReference>
<feature type="signal peptide" evidence="2">
    <location>
        <begin position="1"/>
        <end position="21"/>
    </location>
</feature>
<dbReference type="InterPro" id="IPR050902">
    <property type="entry name" value="ABC_Transporter_SBP"/>
</dbReference>
<accession>A0A399FYB1</accession>
<dbReference type="NCBIfam" id="NF038402">
    <property type="entry name" value="TroA_like"/>
    <property type="match status" value="1"/>
</dbReference>
<dbReference type="PANTHER" id="PTHR30535:SF34">
    <property type="entry name" value="MOLYBDATE-BINDING PROTEIN MOLA"/>
    <property type="match status" value="1"/>
</dbReference>
<reference evidence="4 5" key="1">
    <citation type="submission" date="2018-08" db="EMBL/GenBank/DDBJ databases">
        <title>Draft genome of candidate division NPL-UPA2 bacterium Unc8 that adapted to ultra-basic serpentinizing groundwater.</title>
        <authorList>
            <person name="Ishii S."/>
            <person name="Suzuki S."/>
            <person name="Nealson K.H."/>
        </authorList>
    </citation>
    <scope>NUCLEOTIDE SEQUENCE [LARGE SCALE GENOMIC DNA]</scope>
    <source>
        <strain evidence="4">Unc8</strain>
    </source>
</reference>
<gene>
    <name evidence="4" type="ORF">B9J77_02640</name>
</gene>
<feature type="chain" id="PRO_5017452907" evidence="2">
    <location>
        <begin position="22"/>
        <end position="303"/>
    </location>
</feature>
<evidence type="ECO:0000313" key="5">
    <source>
        <dbReference type="Proteomes" id="UP000266287"/>
    </source>
</evidence>
<keyword evidence="1 2" id="KW-0732">Signal</keyword>
<name>A0A399FYB1_UNCN2</name>
<dbReference type="Proteomes" id="UP000266287">
    <property type="component" value="Unassembled WGS sequence"/>
</dbReference>
<sequence>MKHYIRWCIPTLLMVAFSGSAAVYPVCPPPPVPGVFVDDLGRTVDIEEVPQRIVSLAPSNTEILFALGLGNKVVGVTEFCNYPETALDIEKVGGWLPFDLERVVALEPDLVLAAALHERKGIPALERVDITVFALVPKTLNEVLSNITLVGEITGKSEKAIRLVTDLEDRIRAITEKTMTLTDEQRPRVLYIVWHDPLLVAGSGTFADDLINKAGGKNIAYDLTQWAGIDLETVIARNPQLIIAPHRAAGVKDKLRLGLGVTDAFRENRVYLVEEDLFDRPGPRLVDALEELTKFIHPELFGE</sequence>
<dbReference type="CDD" id="cd01144">
    <property type="entry name" value="BtuF"/>
    <property type="match status" value="1"/>
</dbReference>
<evidence type="ECO:0000259" key="3">
    <source>
        <dbReference type="PROSITE" id="PS50983"/>
    </source>
</evidence>
<dbReference type="GO" id="GO:0071281">
    <property type="term" value="P:cellular response to iron ion"/>
    <property type="evidence" value="ECO:0007669"/>
    <property type="project" value="TreeGrafter"/>
</dbReference>
<dbReference type="Pfam" id="PF01497">
    <property type="entry name" value="Peripla_BP_2"/>
    <property type="match status" value="1"/>
</dbReference>
<evidence type="ECO:0000256" key="1">
    <source>
        <dbReference type="ARBA" id="ARBA00022729"/>
    </source>
</evidence>
<evidence type="ECO:0000313" key="4">
    <source>
        <dbReference type="EMBL" id="RII00399.1"/>
    </source>
</evidence>
<feature type="domain" description="Fe/B12 periplasmic-binding" evidence="3">
    <location>
        <begin position="52"/>
        <end position="300"/>
    </location>
</feature>
<proteinExistence type="predicted"/>
<dbReference type="InterPro" id="IPR054828">
    <property type="entry name" value="Vit_B12_bind_prot"/>
</dbReference>
<protein>
    <submittedName>
        <fullName evidence="4">Cobalamin-binding protein</fullName>
    </submittedName>
</protein>
<dbReference type="EMBL" id="NDHY01000004">
    <property type="protein sequence ID" value="RII00399.1"/>
    <property type="molecule type" value="Genomic_DNA"/>
</dbReference>
<dbReference type="Gene3D" id="3.40.50.1980">
    <property type="entry name" value="Nitrogenase molybdenum iron protein domain"/>
    <property type="match status" value="2"/>
</dbReference>